<keyword evidence="9" id="KW-1278">Translocase</keyword>
<keyword evidence="9" id="KW-0679">Respiratory chain</keyword>
<dbReference type="EMBL" id="MH001190">
    <property type="protein sequence ID" value="AYC65830.1"/>
    <property type="molecule type" value="Genomic_DNA"/>
</dbReference>
<dbReference type="GO" id="GO:0030964">
    <property type="term" value="C:NADH dehydrogenase complex"/>
    <property type="evidence" value="ECO:0007669"/>
    <property type="project" value="TreeGrafter"/>
</dbReference>
<evidence type="ECO:0000256" key="10">
    <source>
        <dbReference type="SAM" id="SignalP"/>
    </source>
</evidence>
<comment type="similarity">
    <text evidence="2 9">Belongs to the complex I subunit 3 family.</text>
</comment>
<evidence type="ECO:0000256" key="8">
    <source>
        <dbReference type="ARBA" id="ARBA00049551"/>
    </source>
</evidence>
<feature type="transmembrane region" description="Helical" evidence="9">
    <location>
        <begin position="85"/>
        <end position="108"/>
    </location>
</feature>
<evidence type="ECO:0000256" key="5">
    <source>
        <dbReference type="ARBA" id="ARBA00022692"/>
    </source>
</evidence>
<sequence length="112" mass="12654">MILVALVLCLVVLIALTLASSLFFLQEPQMGSSDPFECGLETTSSNRTPFHVHYFLVGVLFLIFDIEFVCSLPMAFYFDSISTWLTVWGAYFLLMFVGLLLEVSLGTIEWKK</sequence>
<dbReference type="EC" id="7.1.1.2" evidence="9"/>
<name>A0A386B263_9NEOP</name>
<evidence type="ECO:0000256" key="9">
    <source>
        <dbReference type="RuleBase" id="RU003640"/>
    </source>
</evidence>
<evidence type="ECO:0000256" key="7">
    <source>
        <dbReference type="ARBA" id="ARBA00023136"/>
    </source>
</evidence>
<evidence type="ECO:0000256" key="2">
    <source>
        <dbReference type="ARBA" id="ARBA00008472"/>
    </source>
</evidence>
<accession>A0A386B263</accession>
<gene>
    <name evidence="11" type="primary">ND3</name>
</gene>
<dbReference type="Gene3D" id="1.20.58.1610">
    <property type="entry name" value="NADH:ubiquinone/plastoquinone oxidoreductase, chain 3"/>
    <property type="match status" value="1"/>
</dbReference>
<keyword evidence="5 9" id="KW-0812">Transmembrane</keyword>
<feature type="signal peptide" evidence="10">
    <location>
        <begin position="1"/>
        <end position="19"/>
    </location>
</feature>
<evidence type="ECO:0000256" key="6">
    <source>
        <dbReference type="ARBA" id="ARBA00022989"/>
    </source>
</evidence>
<dbReference type="InterPro" id="IPR038430">
    <property type="entry name" value="NDAH_ubi_oxred_su3_sf"/>
</dbReference>
<keyword evidence="4 9" id="KW-0813">Transport</keyword>
<dbReference type="Pfam" id="PF00507">
    <property type="entry name" value="Oxidored_q4"/>
    <property type="match status" value="1"/>
</dbReference>
<dbReference type="GO" id="GO:0008137">
    <property type="term" value="F:NADH dehydrogenase (ubiquinone) activity"/>
    <property type="evidence" value="ECO:0007669"/>
    <property type="project" value="UniProtKB-UniRule"/>
</dbReference>
<dbReference type="InterPro" id="IPR000440">
    <property type="entry name" value="NADH_UbQ/plastoQ_OxRdtase_su3"/>
</dbReference>
<dbReference type="AlphaFoldDB" id="A0A386B263"/>
<comment type="function">
    <text evidence="9">Core subunit of the mitochondrial membrane respiratory chain NADH dehydrogenase (Complex I) which catalyzes electron transfer from NADH through the respiratory chain, using ubiquinone as an electron acceptor. Essential for the catalytic activity of complex I.</text>
</comment>
<feature type="chain" id="PRO_5017486334" description="NADH-ubiquinone oxidoreductase chain 3" evidence="10">
    <location>
        <begin position="20"/>
        <end position="112"/>
    </location>
</feature>
<keyword evidence="6 9" id="KW-1133">Transmembrane helix</keyword>
<keyword evidence="10" id="KW-0732">Signal</keyword>
<dbReference type="PANTHER" id="PTHR11058">
    <property type="entry name" value="NADH-UBIQUINONE OXIDOREDUCTASE CHAIN 3"/>
    <property type="match status" value="1"/>
</dbReference>
<proteinExistence type="inferred from homology"/>
<reference evidence="11" key="1">
    <citation type="journal article" date="2018" name="Syst. Biol.">
        <title>Mitochondrial Genome Fragmentation Unites the Parasitic Lice of Eutherian Mammals.</title>
        <authorList>
            <person name="Song F."/>
            <person name="Li H."/>
            <person name="Liu G.-H."/>
            <person name="Wang W."/>
            <person name="James P."/>
            <person name="Colwell D.D."/>
            <person name="Tran A."/>
            <person name="Gong S."/>
            <person name="Cai W."/>
            <person name="Shao R."/>
        </authorList>
    </citation>
    <scope>NUCLEOTIDE SEQUENCE</scope>
    <source>
        <strain evidence="11">Minichromosome 2</strain>
    </source>
</reference>
<evidence type="ECO:0000256" key="1">
    <source>
        <dbReference type="ARBA" id="ARBA00004370"/>
    </source>
</evidence>
<dbReference type="GO" id="GO:0031966">
    <property type="term" value="C:mitochondrial membrane"/>
    <property type="evidence" value="ECO:0007669"/>
    <property type="project" value="UniProtKB-SubCell"/>
</dbReference>
<keyword evidence="9" id="KW-0830">Ubiquinone</keyword>
<dbReference type="PANTHER" id="PTHR11058:SF9">
    <property type="entry name" value="NADH-UBIQUINONE OXIDOREDUCTASE CHAIN 3"/>
    <property type="match status" value="1"/>
</dbReference>
<geneLocation type="mitochondrion" evidence="11"/>
<comment type="catalytic activity">
    <reaction evidence="8 9">
        <text>a ubiquinone + NADH + 5 H(+)(in) = a ubiquinol + NAD(+) + 4 H(+)(out)</text>
        <dbReference type="Rhea" id="RHEA:29091"/>
        <dbReference type="Rhea" id="RHEA-COMP:9565"/>
        <dbReference type="Rhea" id="RHEA-COMP:9566"/>
        <dbReference type="ChEBI" id="CHEBI:15378"/>
        <dbReference type="ChEBI" id="CHEBI:16389"/>
        <dbReference type="ChEBI" id="CHEBI:17976"/>
        <dbReference type="ChEBI" id="CHEBI:57540"/>
        <dbReference type="ChEBI" id="CHEBI:57945"/>
        <dbReference type="EC" id="7.1.1.2"/>
    </reaction>
</comment>
<keyword evidence="9" id="KW-0249">Electron transport</keyword>
<protein>
    <recommendedName>
        <fullName evidence="3 9">NADH-ubiquinone oxidoreductase chain 3</fullName>
        <ecNumber evidence="9">7.1.1.2</ecNumber>
    </recommendedName>
</protein>
<feature type="transmembrane region" description="Helical" evidence="9">
    <location>
        <begin position="54"/>
        <end position="78"/>
    </location>
</feature>
<organism evidence="11">
    <name type="scientific">Bovicola bovis</name>
    <name type="common">cattle chewing louse</name>
    <dbReference type="NCBI Taxonomy" id="160097"/>
    <lineage>
        <taxon>Eukaryota</taxon>
        <taxon>Metazoa</taxon>
        <taxon>Ecdysozoa</taxon>
        <taxon>Arthropoda</taxon>
        <taxon>Hexapoda</taxon>
        <taxon>Insecta</taxon>
        <taxon>Pterygota</taxon>
        <taxon>Neoptera</taxon>
        <taxon>Paraneoptera</taxon>
        <taxon>Psocodea</taxon>
        <taxon>Troctomorpha</taxon>
        <taxon>Phthiraptera</taxon>
        <taxon>Ischnocera</taxon>
        <taxon>Bovicoliidae</taxon>
        <taxon>Bovicola</taxon>
    </lineage>
</organism>
<evidence type="ECO:0000313" key="11">
    <source>
        <dbReference type="EMBL" id="AYC65830.1"/>
    </source>
</evidence>
<evidence type="ECO:0000256" key="3">
    <source>
        <dbReference type="ARBA" id="ARBA00021007"/>
    </source>
</evidence>
<keyword evidence="9 11" id="KW-0496">Mitochondrion</keyword>
<comment type="subcellular location">
    <subcellularLocation>
        <location evidence="1">Membrane</location>
    </subcellularLocation>
    <subcellularLocation>
        <location evidence="9">Mitochondrion membrane</location>
        <topology evidence="9">Multi-pass membrane protein</topology>
    </subcellularLocation>
</comment>
<keyword evidence="9" id="KW-0520">NAD</keyword>
<keyword evidence="7 9" id="KW-0472">Membrane</keyword>
<evidence type="ECO:0000256" key="4">
    <source>
        <dbReference type="ARBA" id="ARBA00022448"/>
    </source>
</evidence>